<dbReference type="InterPro" id="IPR036691">
    <property type="entry name" value="Endo/exonu/phosph_ase_sf"/>
</dbReference>
<protein>
    <submittedName>
        <fullName evidence="4">Uncharacterized protein LOC108865037</fullName>
    </submittedName>
</protein>
<dbReference type="InterPro" id="IPR005135">
    <property type="entry name" value="Endo/exonuclease/phosphatase"/>
</dbReference>
<dbReference type="PANTHER" id="PTHR33395:SF22">
    <property type="entry name" value="REVERSE TRANSCRIPTASE DOMAIN-CONTAINING PROTEIN"/>
    <property type="match status" value="1"/>
</dbReference>
<dbReference type="Proteomes" id="UP000694867">
    <property type="component" value="Unplaced"/>
</dbReference>
<dbReference type="Pfam" id="PF00078">
    <property type="entry name" value="RVT_1"/>
    <property type="match status" value="1"/>
</dbReference>
<evidence type="ECO:0000259" key="1">
    <source>
        <dbReference type="Pfam" id="PF00078"/>
    </source>
</evidence>
<organism evidence="3 4">
    <name type="scientific">Galendromus occidentalis</name>
    <name type="common">western predatory mite</name>
    <dbReference type="NCBI Taxonomy" id="34638"/>
    <lineage>
        <taxon>Eukaryota</taxon>
        <taxon>Metazoa</taxon>
        <taxon>Ecdysozoa</taxon>
        <taxon>Arthropoda</taxon>
        <taxon>Chelicerata</taxon>
        <taxon>Arachnida</taxon>
        <taxon>Acari</taxon>
        <taxon>Parasitiformes</taxon>
        <taxon>Mesostigmata</taxon>
        <taxon>Gamasina</taxon>
        <taxon>Phytoseioidea</taxon>
        <taxon>Phytoseiidae</taxon>
        <taxon>Typhlodrominae</taxon>
        <taxon>Galendromus</taxon>
    </lineage>
</organism>
<dbReference type="RefSeq" id="XP_018497187.1">
    <property type="nucleotide sequence ID" value="XM_018641671.1"/>
</dbReference>
<dbReference type="GO" id="GO:0003824">
    <property type="term" value="F:catalytic activity"/>
    <property type="evidence" value="ECO:0007669"/>
    <property type="project" value="InterPro"/>
</dbReference>
<dbReference type="GO" id="GO:0031012">
    <property type="term" value="C:extracellular matrix"/>
    <property type="evidence" value="ECO:0007669"/>
    <property type="project" value="TreeGrafter"/>
</dbReference>
<accession>A0AAJ7L6C6</accession>
<dbReference type="PANTHER" id="PTHR33395">
    <property type="entry name" value="TRANSCRIPTASE, PUTATIVE-RELATED-RELATED"/>
    <property type="match status" value="1"/>
</dbReference>
<feature type="domain" description="Endonuclease/exonuclease/phosphatase" evidence="2">
    <location>
        <begin position="20"/>
        <end position="230"/>
    </location>
</feature>
<dbReference type="SUPFAM" id="SSF56219">
    <property type="entry name" value="DNase I-like"/>
    <property type="match status" value="1"/>
</dbReference>
<evidence type="ECO:0000313" key="3">
    <source>
        <dbReference type="Proteomes" id="UP000694867"/>
    </source>
</evidence>
<feature type="domain" description="Reverse transcriptase" evidence="1">
    <location>
        <begin position="520"/>
        <end position="626"/>
    </location>
</feature>
<dbReference type="Pfam" id="PF03372">
    <property type="entry name" value="Exo_endo_phos"/>
    <property type="match status" value="1"/>
</dbReference>
<evidence type="ECO:0000259" key="2">
    <source>
        <dbReference type="Pfam" id="PF03372"/>
    </source>
</evidence>
<dbReference type="GO" id="GO:0061343">
    <property type="term" value="P:cell adhesion involved in heart morphogenesis"/>
    <property type="evidence" value="ECO:0007669"/>
    <property type="project" value="TreeGrafter"/>
</dbReference>
<gene>
    <name evidence="4" type="primary">LOC108865037</name>
</gene>
<evidence type="ECO:0000313" key="4">
    <source>
        <dbReference type="RefSeq" id="XP_018497187.1"/>
    </source>
</evidence>
<dbReference type="AlphaFoldDB" id="A0AAJ7L6C6"/>
<reference evidence="4" key="1">
    <citation type="submission" date="2025-08" db="UniProtKB">
        <authorList>
            <consortium name="RefSeq"/>
        </authorList>
    </citation>
    <scope>IDENTIFICATION</scope>
</reference>
<dbReference type="PRINTS" id="PR01345">
    <property type="entry name" value="CERVTRCPTASE"/>
</dbReference>
<proteinExistence type="predicted"/>
<dbReference type="InterPro" id="IPR000477">
    <property type="entry name" value="RT_dom"/>
</dbReference>
<sequence length="796" mass="88939">MAHYSPVWDYVKISYIVASPGKLDILFNYCTKNFVQIIFICETWCKPGSISDAELSFNDTFTVIRRDRPGSKPGGGVCILVCKTLSCCPIEIFGDGEVCACDLFTPSRQLRLISFYYPPWTESVADGIHRISSFISELESLLSNDATVICCGDMNLPLIDWISFTCPASSDSSTRSREELFRDFVSFYGLSQVVSAPTHRSGNIIDLVLTNDEDILGDIAVLPAPIKSDHYLLSFKLTLTTSNASSLRQSFDFKKGDYDAITDHLLAVPWPGVADSVHGDVDALYDFLVRLLCDLRDAFIPRRTSSRPNHSLPDHIARLYERLNDPAVQQSAEMHDDTISRIERLVTRERRSVESRVAASGHPRDFFRYAQSRMSGGAGVPLLKSADGSVLISSQQKADLLAKYFSSLHTVDDGSQIADGPQRMSPPLLQDPSIDELTVFNTLRTLGSKLTVTPDGLPPLFFTKSALGLARPLEIIYNLSLRSGIVPAAWKVSFVTPVYKGKGSRADPCNYRPISINVVASVAQGSVIGPLLYLLFTNDLRYEIVNGVEYRTFADDTKIFADISKPGARDALQSSLSNIGRWALRWKLLISSSKSSAIHILHDAPFTYMLLDEAIPENRQVRDLGVVFSSDLKPERHVHMAIARAGRTANFVLRAFDCKIPEVYLRAFEALVLPSLLYGSEVWRPWLKGSVAALDGLQRKFLRRVAAKCGTELDRCFLPSISDILDDKDLRLAHTVLRLQFMRGFFITRPTNTRSGRLFVIPRARNNTVFNSFRWRLSKRFNDLGLPWPLLIPPDD</sequence>
<name>A0AAJ7L6C6_9ACAR</name>
<dbReference type="Gene3D" id="3.60.10.10">
    <property type="entry name" value="Endonuclease/exonuclease/phosphatase"/>
    <property type="match status" value="1"/>
</dbReference>
<dbReference type="KEGG" id="goe:108865037"/>
<keyword evidence="3" id="KW-1185">Reference proteome</keyword>
<dbReference type="GeneID" id="108865037"/>
<dbReference type="GO" id="GO:0007508">
    <property type="term" value="P:larval heart development"/>
    <property type="evidence" value="ECO:0007669"/>
    <property type="project" value="TreeGrafter"/>
</dbReference>